<proteinExistence type="predicted"/>
<dbReference type="InterPro" id="IPR057135">
    <property type="entry name" value="At4g27190-like_LRR"/>
</dbReference>
<reference evidence="3" key="2">
    <citation type="journal article" date="2023" name="Int. J. Mol. Sci.">
        <title>De Novo Assembly and Annotation of 11 Diverse Shrub Willow (Salix) Genomes Reveals Novel Gene Organization in Sex-Linked Regions.</title>
        <authorList>
            <person name="Hyden B."/>
            <person name="Feng K."/>
            <person name="Yates T.B."/>
            <person name="Jawdy S."/>
            <person name="Cereghino C."/>
            <person name="Smart L.B."/>
            <person name="Muchero W."/>
        </authorList>
    </citation>
    <scope>NUCLEOTIDE SEQUENCE</scope>
    <source>
        <tissue evidence="3">Shoot tip</tissue>
    </source>
</reference>
<dbReference type="SUPFAM" id="SSF52047">
    <property type="entry name" value="RNI-like"/>
    <property type="match status" value="1"/>
</dbReference>
<dbReference type="Proteomes" id="UP001151532">
    <property type="component" value="Chromosome 17"/>
</dbReference>
<sequence>MKRMKSLVYLDIKGNDALRFMPRGMGQLMGLRKLSLFIVGKEEGRHIGELERLNNLTGKLIITDLVNVKNLTDARSANLKLKTTLQSLTLSWHGNGQTDSIPSMPNNEVEEVLGALQPHSNLKKLKLIGYCGSKFPSNWMMNLNLMLPNLVKMELKDCPNCEQLPPFGKLQFLKRLVLRGMDGVKCIDSHVYGDGQNPFPSLEELVFNSMTRLEQWDACHFPRLRELDVVRCPLLTKIPTIPSIKKLGIKGGNVSLLKSLGNFTSITSLCIAYLPTMMELPEGFLQHHTLLESLEFFLLRDLQSLSNKVFDNLSSLKRLTITCCDALKSLPEEGLQNLTSLEYLHIASCDNLASLTEGVRHLMALEHLELIACPKLNTLPEELNSLPESIQHLASLRCLTIAYCKGITSFPNQIGYLMSLSFLNIMDCPNLVSLPEGIQSLINLSQLTIDNHPELAKRCKKVKGEDWPKISHIPHIAINKKADF</sequence>
<dbReference type="Pfam" id="PF25019">
    <property type="entry name" value="LRR_R13L1-DRL21"/>
    <property type="match status" value="1"/>
</dbReference>
<protein>
    <submittedName>
        <fullName evidence="3">Uncharacterized protein</fullName>
    </submittedName>
</protein>
<accession>A0A9Q0ZI00</accession>
<organism evidence="3 4">
    <name type="scientific">Salix purpurea</name>
    <name type="common">Purple osier willow</name>
    <dbReference type="NCBI Taxonomy" id="77065"/>
    <lineage>
        <taxon>Eukaryota</taxon>
        <taxon>Viridiplantae</taxon>
        <taxon>Streptophyta</taxon>
        <taxon>Embryophyta</taxon>
        <taxon>Tracheophyta</taxon>
        <taxon>Spermatophyta</taxon>
        <taxon>Magnoliopsida</taxon>
        <taxon>eudicotyledons</taxon>
        <taxon>Gunneridae</taxon>
        <taxon>Pentapetalae</taxon>
        <taxon>rosids</taxon>
        <taxon>fabids</taxon>
        <taxon>Malpighiales</taxon>
        <taxon>Salicaceae</taxon>
        <taxon>Saliceae</taxon>
        <taxon>Salix</taxon>
    </lineage>
</organism>
<dbReference type="InterPro" id="IPR056789">
    <property type="entry name" value="LRR_R13L1-DRL21"/>
</dbReference>
<dbReference type="Pfam" id="PF23247">
    <property type="entry name" value="LRR_RPS2"/>
    <property type="match status" value="1"/>
</dbReference>
<dbReference type="Gene3D" id="3.80.10.10">
    <property type="entry name" value="Ribonuclease Inhibitor"/>
    <property type="match status" value="3"/>
</dbReference>
<dbReference type="OrthoDB" id="2973320at2759"/>
<dbReference type="PANTHER" id="PTHR47186:SF3">
    <property type="entry name" value="OS09G0267800 PROTEIN"/>
    <property type="match status" value="1"/>
</dbReference>
<dbReference type="PANTHER" id="PTHR47186">
    <property type="entry name" value="LEUCINE-RICH REPEAT-CONTAINING PROTEIN 57"/>
    <property type="match status" value="1"/>
</dbReference>
<keyword evidence="4" id="KW-1185">Reference proteome</keyword>
<feature type="domain" description="Disease resistance protein At4g27190-like leucine-rich repeats" evidence="1">
    <location>
        <begin position="312"/>
        <end position="428"/>
    </location>
</feature>
<gene>
    <name evidence="3" type="ORF">OIU79_002302</name>
</gene>
<name>A0A9Q0ZI00_SALPP</name>
<evidence type="ECO:0000313" key="4">
    <source>
        <dbReference type="Proteomes" id="UP001151532"/>
    </source>
</evidence>
<dbReference type="SUPFAM" id="SSF52058">
    <property type="entry name" value="L domain-like"/>
    <property type="match status" value="1"/>
</dbReference>
<dbReference type="InterPro" id="IPR032675">
    <property type="entry name" value="LRR_dom_sf"/>
</dbReference>
<comment type="caution">
    <text evidence="3">The sequence shown here is derived from an EMBL/GenBank/DDBJ whole genome shotgun (WGS) entry which is preliminary data.</text>
</comment>
<evidence type="ECO:0000259" key="1">
    <source>
        <dbReference type="Pfam" id="PF23247"/>
    </source>
</evidence>
<reference evidence="3" key="1">
    <citation type="submission" date="2022-11" db="EMBL/GenBank/DDBJ databases">
        <authorList>
            <person name="Hyden B.L."/>
            <person name="Feng K."/>
            <person name="Yates T."/>
            <person name="Jawdy S."/>
            <person name="Smart L.B."/>
            <person name="Muchero W."/>
        </authorList>
    </citation>
    <scope>NUCLEOTIDE SEQUENCE</scope>
    <source>
        <tissue evidence="3">Shoot tip</tissue>
    </source>
</reference>
<evidence type="ECO:0000259" key="2">
    <source>
        <dbReference type="Pfam" id="PF25019"/>
    </source>
</evidence>
<dbReference type="EMBL" id="JAPFFK010000011">
    <property type="protein sequence ID" value="KAJ6735206.1"/>
    <property type="molecule type" value="Genomic_DNA"/>
</dbReference>
<feature type="domain" description="R13L1/DRL21-like LRR repeat region" evidence="2">
    <location>
        <begin position="47"/>
        <end position="181"/>
    </location>
</feature>
<dbReference type="AlphaFoldDB" id="A0A9Q0ZI00"/>
<evidence type="ECO:0000313" key="3">
    <source>
        <dbReference type="EMBL" id="KAJ6735206.1"/>
    </source>
</evidence>